<dbReference type="Proteomes" id="UP000606274">
    <property type="component" value="Unassembled WGS sequence"/>
</dbReference>
<dbReference type="GO" id="GO:0003723">
    <property type="term" value="F:RNA binding"/>
    <property type="evidence" value="ECO:0007669"/>
    <property type="project" value="InterPro"/>
</dbReference>
<organism evidence="4 5">
    <name type="scientific">Silurus meridionalis</name>
    <name type="common">Southern catfish</name>
    <name type="synonym">Silurus soldatovi meridionalis</name>
    <dbReference type="NCBI Taxonomy" id="175797"/>
    <lineage>
        <taxon>Eukaryota</taxon>
        <taxon>Metazoa</taxon>
        <taxon>Chordata</taxon>
        <taxon>Craniata</taxon>
        <taxon>Vertebrata</taxon>
        <taxon>Euteleostomi</taxon>
        <taxon>Actinopterygii</taxon>
        <taxon>Neopterygii</taxon>
        <taxon>Teleostei</taxon>
        <taxon>Ostariophysi</taxon>
        <taxon>Siluriformes</taxon>
        <taxon>Siluridae</taxon>
        <taxon>Silurus</taxon>
    </lineage>
</organism>
<protein>
    <submittedName>
        <fullName evidence="4">Uncharacterized protein</fullName>
    </submittedName>
</protein>
<dbReference type="GO" id="GO:0005576">
    <property type="term" value="C:extracellular region"/>
    <property type="evidence" value="ECO:0007669"/>
    <property type="project" value="TreeGrafter"/>
</dbReference>
<dbReference type="InterPro" id="IPR001568">
    <property type="entry name" value="RNase_T2-like"/>
</dbReference>
<reference evidence="4" key="1">
    <citation type="submission" date="2020-08" db="EMBL/GenBank/DDBJ databases">
        <title>Chromosome-level assembly of Southern catfish (Silurus meridionalis) provides insights into visual adaptation to the nocturnal and benthic lifestyles.</title>
        <authorList>
            <person name="Zhang Y."/>
            <person name="Wang D."/>
            <person name="Peng Z."/>
        </authorList>
    </citation>
    <scope>NUCLEOTIDE SEQUENCE</scope>
    <source>
        <strain evidence="4">SWU-2019-XX</strain>
        <tissue evidence="4">Muscle</tissue>
    </source>
</reference>
<dbReference type="PROSITE" id="PS00530">
    <property type="entry name" value="RNASE_T2_1"/>
    <property type="match status" value="1"/>
</dbReference>
<dbReference type="PANTHER" id="PTHR11240:SF22">
    <property type="entry name" value="RIBONUCLEASE T2"/>
    <property type="match status" value="1"/>
</dbReference>
<evidence type="ECO:0000256" key="1">
    <source>
        <dbReference type="ARBA" id="ARBA00004227"/>
    </source>
</evidence>
<evidence type="ECO:0000313" key="4">
    <source>
        <dbReference type="EMBL" id="KAF7710920.1"/>
    </source>
</evidence>
<dbReference type="Pfam" id="PF00445">
    <property type="entry name" value="Ribonuclease_T2"/>
    <property type="match status" value="1"/>
</dbReference>
<dbReference type="Gene3D" id="3.90.730.10">
    <property type="entry name" value="Ribonuclease T2-like"/>
    <property type="match status" value="2"/>
</dbReference>
<dbReference type="GO" id="GO:0043202">
    <property type="term" value="C:lysosomal lumen"/>
    <property type="evidence" value="ECO:0007669"/>
    <property type="project" value="UniProtKB-SubCell"/>
</dbReference>
<dbReference type="InterPro" id="IPR018188">
    <property type="entry name" value="RNase_T2_His_AS_1"/>
</dbReference>
<dbReference type="AlphaFoldDB" id="A0A8T0BZ57"/>
<keyword evidence="5" id="KW-1185">Reference proteome</keyword>
<dbReference type="InterPro" id="IPR036430">
    <property type="entry name" value="RNase_T2-like_sf"/>
</dbReference>
<evidence type="ECO:0000256" key="3">
    <source>
        <dbReference type="RuleBase" id="RU004328"/>
    </source>
</evidence>
<evidence type="ECO:0000313" key="5">
    <source>
        <dbReference type="Proteomes" id="UP000606274"/>
    </source>
</evidence>
<accession>A0A8T0BZ57</accession>
<gene>
    <name evidence="4" type="ORF">HF521_009792</name>
</gene>
<comment type="subcellular location">
    <subcellularLocation>
        <location evidence="1">Lysosome lumen</location>
    </subcellularLocation>
</comment>
<dbReference type="EMBL" id="JABFDY010000002">
    <property type="protein sequence ID" value="KAF7710920.1"/>
    <property type="molecule type" value="Genomic_DNA"/>
</dbReference>
<dbReference type="GO" id="GO:0033897">
    <property type="term" value="F:ribonuclease T2 activity"/>
    <property type="evidence" value="ECO:0007669"/>
    <property type="project" value="InterPro"/>
</dbReference>
<dbReference type="PANTHER" id="PTHR11240">
    <property type="entry name" value="RIBONUCLEASE T2"/>
    <property type="match status" value="1"/>
</dbReference>
<dbReference type="GO" id="GO:0006401">
    <property type="term" value="P:RNA catabolic process"/>
    <property type="evidence" value="ECO:0007669"/>
    <property type="project" value="TreeGrafter"/>
</dbReference>
<dbReference type="SUPFAM" id="SSF55895">
    <property type="entry name" value="Ribonuclease Rh-like"/>
    <property type="match status" value="1"/>
</dbReference>
<evidence type="ECO:0000256" key="2">
    <source>
        <dbReference type="ARBA" id="ARBA00007469"/>
    </source>
</evidence>
<comment type="similarity">
    <text evidence="2 3">Belongs to the RNase T2 family.</text>
</comment>
<name>A0A8T0BZ57_SILME</name>
<sequence length="190" mass="21398">MEKCTANFSYWTLHGLWPNSGAECNMSWHFNASLIEDLLPEMKEFWPNLLKPTSTEFCGDVGLSAQIFGKTLELYHKLDLNGVLKKNNIVPSENYYKLTDVVGSISGSYGVDPKIQCVSHDKMSEFQILGQIEICFDKQFQLVDCENSAEEIQKSDNDILPFAFNGGSGFHVCDASVPVYYPPLQTLHFP</sequence>
<comment type="caution">
    <text evidence="4">The sequence shown here is derived from an EMBL/GenBank/DDBJ whole genome shotgun (WGS) entry which is preliminary data.</text>
</comment>
<proteinExistence type="inferred from homology"/>